<dbReference type="Gene3D" id="3.40.1000.70">
    <property type="entry name" value="PknH-like extracellular domain"/>
    <property type="match status" value="1"/>
</dbReference>
<protein>
    <recommendedName>
        <fullName evidence="1">PknH-like extracellular domain-containing protein</fullName>
    </recommendedName>
</protein>
<dbReference type="EMBL" id="LQPR01000049">
    <property type="protein sequence ID" value="ORW69086.1"/>
    <property type="molecule type" value="Genomic_DNA"/>
</dbReference>
<keyword evidence="3" id="KW-1185">Reference proteome</keyword>
<dbReference type="InterPro" id="IPR026954">
    <property type="entry name" value="PknH-like_Extracell"/>
</dbReference>
<evidence type="ECO:0000313" key="3">
    <source>
        <dbReference type="Proteomes" id="UP000193387"/>
    </source>
</evidence>
<name>A0AAJ3TTW7_9MYCO</name>
<sequence>MAPVLDSTYAGSGYTGLAAQGLEEAKPGRHKMIQAVVAFPDASGAQRFYERQLSAWQGCRLKEVTVFYSNGKPDDHAKITVVTDSAGIATTVLLPADPTQHKGGECERSMSARRNVVVDVRACGQNTMTAAFMLVRGINDNIISHP</sequence>
<dbReference type="Pfam" id="PF14032">
    <property type="entry name" value="PknH_C"/>
    <property type="match status" value="1"/>
</dbReference>
<gene>
    <name evidence="2" type="ORF">AWC23_20270</name>
</gene>
<dbReference type="AlphaFoldDB" id="A0AAJ3TTW7"/>
<comment type="caution">
    <text evidence="2">The sequence shown here is derived from an EMBL/GenBank/DDBJ whole genome shotgun (WGS) entry which is preliminary data.</text>
</comment>
<evidence type="ECO:0000313" key="2">
    <source>
        <dbReference type="EMBL" id="ORW69086.1"/>
    </source>
</evidence>
<dbReference type="Proteomes" id="UP000193387">
    <property type="component" value="Unassembled WGS sequence"/>
</dbReference>
<dbReference type="InterPro" id="IPR038232">
    <property type="entry name" value="PknH-like_Extracell_sf"/>
</dbReference>
<feature type="domain" description="PknH-like extracellular" evidence="1">
    <location>
        <begin position="3"/>
        <end position="138"/>
    </location>
</feature>
<evidence type="ECO:0000259" key="1">
    <source>
        <dbReference type="Pfam" id="PF14032"/>
    </source>
</evidence>
<accession>A0AAJ3TTW7</accession>
<reference evidence="2 3" key="1">
    <citation type="submission" date="2016-01" db="EMBL/GenBank/DDBJ databases">
        <title>The new phylogeny of the genus Mycobacterium.</title>
        <authorList>
            <person name="Tarcisio F."/>
            <person name="Conor M."/>
            <person name="Antonella G."/>
            <person name="Elisabetta G."/>
            <person name="Giulia F.S."/>
            <person name="Sara T."/>
            <person name="Anna F."/>
            <person name="Clotilde B."/>
            <person name="Roberto B."/>
            <person name="Veronica D.S."/>
            <person name="Fabio R."/>
            <person name="Monica P."/>
            <person name="Olivier J."/>
            <person name="Enrico T."/>
            <person name="Nicola S."/>
        </authorList>
    </citation>
    <scope>NUCLEOTIDE SEQUENCE [LARGE SCALE GENOMIC DNA]</scope>
    <source>
        <strain evidence="2 3">DSM 44616</strain>
    </source>
</reference>
<organism evidence="2 3">
    <name type="scientific">Mycobacterium saskatchewanense</name>
    <dbReference type="NCBI Taxonomy" id="220927"/>
    <lineage>
        <taxon>Bacteria</taxon>
        <taxon>Bacillati</taxon>
        <taxon>Actinomycetota</taxon>
        <taxon>Actinomycetes</taxon>
        <taxon>Mycobacteriales</taxon>
        <taxon>Mycobacteriaceae</taxon>
        <taxon>Mycobacterium</taxon>
        <taxon>Mycobacterium simiae complex</taxon>
    </lineage>
</organism>
<proteinExistence type="predicted"/>